<dbReference type="AlphaFoldDB" id="A0A3M2L9Y3"/>
<accession>A0A3M2L9Y3</accession>
<dbReference type="GO" id="GO:0030983">
    <property type="term" value="F:mismatched DNA binding"/>
    <property type="evidence" value="ECO:0007669"/>
    <property type="project" value="InterPro"/>
</dbReference>
<keyword evidence="6" id="KW-1185">Reference proteome</keyword>
<evidence type="ECO:0000313" key="6">
    <source>
        <dbReference type="Proteomes" id="UP000279275"/>
    </source>
</evidence>
<sequence length="538" mass="58095">MLTREVGMQETSVLWATPYTGGDEPILGDDTLTDLALDQVIADIVGAPDEFGLTAVFARPVTDPATVRLRQDIFDDLVEPGLRSAADEFALGMRRLRLRAQTVARATHPQVRHRAILDAATDYLTVVRALAAALAAADLTAAALHRLRDRLDTYIGSSEFADLTAAVERTGSALAAVRLTITVRERTVEVGTNPGTDYSGTVAALFAPFGVTAPAQAPPTPAVASPLDELVAERAAAIHPEAFALLDEFAREHADFLAPALVVLDRELQFYLRFRAFADRVCRDGLRLCRPRIVAHDSGVEATDAFDLALAAQRVRTRHVVRRPGGTEPAATAPEPAAPAREPVVCNDFRLDPPERLLVVTGPNQGGKTTFARTFGQLVHFAALGCPVAATSARLPLADRLRTHFGQPEQPGDPDGRLLTELRRMREILDVITDRSVVVLNESFAGTTATDTATISHDILTRLLDTGPLGVWVTFTDTLTDAGPAVVGMVAATDPADPARRTYRIHRRPTDTTGHVALLIQRYRLTYADITARMGDRA</sequence>
<feature type="domain" description="DNA mismatch repair proteins mutS family" evidence="4">
    <location>
        <begin position="355"/>
        <end position="528"/>
    </location>
</feature>
<dbReference type="PANTHER" id="PTHR11361">
    <property type="entry name" value="DNA MISMATCH REPAIR PROTEIN MUTS FAMILY MEMBER"/>
    <property type="match status" value="1"/>
</dbReference>
<name>A0A3M2L9Y3_9NOCA</name>
<dbReference type="InterPro" id="IPR000432">
    <property type="entry name" value="DNA_mismatch_repair_MutS_C"/>
</dbReference>
<dbReference type="GO" id="GO:0005524">
    <property type="term" value="F:ATP binding"/>
    <property type="evidence" value="ECO:0007669"/>
    <property type="project" value="UniProtKB-KW"/>
</dbReference>
<keyword evidence="1" id="KW-0547">Nucleotide-binding</keyword>
<dbReference type="InterPro" id="IPR027417">
    <property type="entry name" value="P-loop_NTPase"/>
</dbReference>
<evidence type="ECO:0000256" key="1">
    <source>
        <dbReference type="ARBA" id="ARBA00022741"/>
    </source>
</evidence>
<protein>
    <recommendedName>
        <fullName evidence="4">DNA mismatch repair proteins mutS family domain-containing protein</fullName>
    </recommendedName>
</protein>
<reference evidence="5 6" key="1">
    <citation type="submission" date="2018-10" db="EMBL/GenBank/DDBJ databases">
        <title>Isolation from cow dung.</title>
        <authorList>
            <person name="Ling L."/>
        </authorList>
    </citation>
    <scope>NUCLEOTIDE SEQUENCE [LARGE SCALE GENOMIC DNA]</scope>
    <source>
        <strain evidence="5 6">NEAU-LL90</strain>
    </source>
</reference>
<evidence type="ECO:0000256" key="2">
    <source>
        <dbReference type="ARBA" id="ARBA00022840"/>
    </source>
</evidence>
<gene>
    <name evidence="5" type="ORF">EBN03_10335</name>
</gene>
<comment type="caution">
    <text evidence="5">The sequence shown here is derived from an EMBL/GenBank/DDBJ whole genome shotgun (WGS) entry which is preliminary data.</text>
</comment>
<keyword evidence="2" id="KW-0067">ATP-binding</keyword>
<dbReference type="Proteomes" id="UP000279275">
    <property type="component" value="Unassembled WGS sequence"/>
</dbReference>
<dbReference type="GO" id="GO:0005829">
    <property type="term" value="C:cytosol"/>
    <property type="evidence" value="ECO:0007669"/>
    <property type="project" value="TreeGrafter"/>
</dbReference>
<organism evidence="5 6">
    <name type="scientific">Nocardia stercoris</name>
    <dbReference type="NCBI Taxonomy" id="2483361"/>
    <lineage>
        <taxon>Bacteria</taxon>
        <taxon>Bacillati</taxon>
        <taxon>Actinomycetota</taxon>
        <taxon>Actinomycetes</taxon>
        <taxon>Mycobacteriales</taxon>
        <taxon>Nocardiaceae</taxon>
        <taxon>Nocardia</taxon>
    </lineage>
</organism>
<dbReference type="GO" id="GO:0140664">
    <property type="term" value="F:ATP-dependent DNA damage sensor activity"/>
    <property type="evidence" value="ECO:0007669"/>
    <property type="project" value="InterPro"/>
</dbReference>
<dbReference type="GO" id="GO:0006298">
    <property type="term" value="P:mismatch repair"/>
    <property type="evidence" value="ECO:0007669"/>
    <property type="project" value="InterPro"/>
</dbReference>
<dbReference type="SMART" id="SM00534">
    <property type="entry name" value="MUTSac"/>
    <property type="match status" value="1"/>
</dbReference>
<proteinExistence type="predicted"/>
<dbReference type="Pfam" id="PF00488">
    <property type="entry name" value="MutS_V"/>
    <property type="match status" value="1"/>
</dbReference>
<dbReference type="Gene3D" id="3.40.50.300">
    <property type="entry name" value="P-loop containing nucleotide triphosphate hydrolases"/>
    <property type="match status" value="1"/>
</dbReference>
<dbReference type="EMBL" id="RFFH01000003">
    <property type="protein sequence ID" value="RMI33510.1"/>
    <property type="molecule type" value="Genomic_DNA"/>
</dbReference>
<keyword evidence="3" id="KW-0238">DNA-binding</keyword>
<evidence type="ECO:0000313" key="5">
    <source>
        <dbReference type="EMBL" id="RMI33510.1"/>
    </source>
</evidence>
<dbReference type="PANTHER" id="PTHR11361:SF34">
    <property type="entry name" value="DNA MISMATCH REPAIR PROTEIN MSH1, MITOCHONDRIAL"/>
    <property type="match status" value="1"/>
</dbReference>
<dbReference type="InterPro" id="IPR045076">
    <property type="entry name" value="MutS"/>
</dbReference>
<evidence type="ECO:0000256" key="3">
    <source>
        <dbReference type="ARBA" id="ARBA00023125"/>
    </source>
</evidence>
<dbReference type="SUPFAM" id="SSF52540">
    <property type="entry name" value="P-loop containing nucleoside triphosphate hydrolases"/>
    <property type="match status" value="1"/>
</dbReference>
<evidence type="ECO:0000259" key="4">
    <source>
        <dbReference type="SMART" id="SM00534"/>
    </source>
</evidence>